<dbReference type="InterPro" id="IPR027417">
    <property type="entry name" value="P-loop_NTPase"/>
</dbReference>
<feature type="domain" description="ORC1/DEAH AAA+ ATPase" evidence="1">
    <location>
        <begin position="36"/>
        <end position="173"/>
    </location>
</feature>
<evidence type="ECO:0000259" key="1">
    <source>
        <dbReference type="Pfam" id="PF13401"/>
    </source>
</evidence>
<dbReference type="EMBL" id="CP053084">
    <property type="protein sequence ID" value="QJR29587.1"/>
    <property type="molecule type" value="Genomic_DNA"/>
</dbReference>
<organism evidence="2 3">
    <name type="scientific">Limnobacter profundi</name>
    <dbReference type="NCBI Taxonomy" id="2732163"/>
    <lineage>
        <taxon>Bacteria</taxon>
        <taxon>Pseudomonadati</taxon>
        <taxon>Pseudomonadota</taxon>
        <taxon>Betaproteobacteria</taxon>
        <taxon>Burkholderiales</taxon>
        <taxon>Burkholderiaceae</taxon>
        <taxon>Limnobacter</taxon>
    </lineage>
</organism>
<dbReference type="SUPFAM" id="SSF52540">
    <property type="entry name" value="P-loop containing nucleoside triphosphate hydrolases"/>
    <property type="match status" value="1"/>
</dbReference>
<sequence length="327" mass="38386">MTEISRDHPVCTQEYAIYTPPIHEMCETITRWIEQRQTGGYIYGPSRFGKSKGIKSFLAKILNEKFDTEFPLMIWSHPTNSKSEREFWNLLLMASRFEFKNPIKPKAKMEAKYLFKQHLITLANRVKYNYIVILIDEAQLVLLNEWHWLLSLQNELDLEGYRLSIISVGSHQISFQPNFFARTGDAHIVTRFLMHHARFHGIRSLNELEYILEGYDKDSEWPENSGASYTKYFLSDAFDDGFRLTSLAFLIWNELIEKYNLAFKSFKPKSDQIEIPMNQIANLIERILKDMGNKSFDHLESNLNSQYISNILVQQNLTSQIWTTSTD</sequence>
<dbReference type="GO" id="GO:0005524">
    <property type="term" value="F:ATP binding"/>
    <property type="evidence" value="ECO:0007669"/>
    <property type="project" value="UniProtKB-KW"/>
</dbReference>
<dbReference type="Gene3D" id="3.40.50.300">
    <property type="entry name" value="P-loop containing nucleotide triphosphate hydrolases"/>
    <property type="match status" value="1"/>
</dbReference>
<dbReference type="Proteomes" id="UP000501130">
    <property type="component" value="Chromosome"/>
</dbReference>
<accession>A0ABX6N899</accession>
<protein>
    <submittedName>
        <fullName evidence="2">ATP-binding protein</fullName>
    </submittedName>
</protein>
<keyword evidence="2" id="KW-0547">Nucleotide-binding</keyword>
<gene>
    <name evidence="2" type="ORF">HKT17_07600</name>
</gene>
<evidence type="ECO:0000313" key="3">
    <source>
        <dbReference type="Proteomes" id="UP000501130"/>
    </source>
</evidence>
<dbReference type="InterPro" id="IPR049945">
    <property type="entry name" value="AAA_22"/>
</dbReference>
<proteinExistence type="predicted"/>
<keyword evidence="2" id="KW-0067">ATP-binding</keyword>
<dbReference type="RefSeq" id="WP_171099041.1">
    <property type="nucleotide sequence ID" value="NZ_CP053084.1"/>
</dbReference>
<reference evidence="2 3" key="1">
    <citation type="submission" date="2020-05" db="EMBL/GenBank/DDBJ databases">
        <title>Compete genome of Limnobacter sp. SAORIC-580.</title>
        <authorList>
            <person name="Song J."/>
            <person name="Cho J.-C."/>
        </authorList>
    </citation>
    <scope>NUCLEOTIDE SEQUENCE [LARGE SCALE GENOMIC DNA]</scope>
    <source>
        <strain evidence="2 3">SAORIC-580</strain>
    </source>
</reference>
<evidence type="ECO:0000313" key="2">
    <source>
        <dbReference type="EMBL" id="QJR29587.1"/>
    </source>
</evidence>
<keyword evidence="3" id="KW-1185">Reference proteome</keyword>
<name>A0ABX6N899_9BURK</name>
<dbReference type="Pfam" id="PF13401">
    <property type="entry name" value="AAA_22"/>
    <property type="match status" value="1"/>
</dbReference>